<protein>
    <submittedName>
        <fullName evidence="2">Uncharacterized protein</fullName>
    </submittedName>
</protein>
<name>A0A835ZII0_9STRA</name>
<reference evidence="2" key="1">
    <citation type="submission" date="2021-02" db="EMBL/GenBank/DDBJ databases">
        <title>First Annotated Genome of the Yellow-green Alga Tribonema minus.</title>
        <authorList>
            <person name="Mahan K.M."/>
        </authorList>
    </citation>
    <scope>NUCLEOTIDE SEQUENCE</scope>
    <source>
        <strain evidence="2">UTEX B ZZ1240</strain>
    </source>
</reference>
<dbReference type="AlphaFoldDB" id="A0A835ZII0"/>
<dbReference type="EMBL" id="JAFCMP010000021">
    <property type="protein sequence ID" value="KAG5191314.1"/>
    <property type="molecule type" value="Genomic_DNA"/>
</dbReference>
<feature type="region of interest" description="Disordered" evidence="1">
    <location>
        <begin position="99"/>
        <end position="127"/>
    </location>
</feature>
<proteinExistence type="predicted"/>
<keyword evidence="3" id="KW-1185">Reference proteome</keyword>
<evidence type="ECO:0000313" key="2">
    <source>
        <dbReference type="EMBL" id="KAG5191314.1"/>
    </source>
</evidence>
<evidence type="ECO:0000313" key="3">
    <source>
        <dbReference type="Proteomes" id="UP000664859"/>
    </source>
</evidence>
<gene>
    <name evidence="2" type="ORF">JKP88DRAFT_251643</name>
</gene>
<sequence length="212" mass="22290">MRAPGIIYSLLSIVPSYSELSRECDFAKINAACLLESSCVACVQEYVPITNVPEYCYQFIEEVYHQYPIPVQQCDVYGSDTFAKFVRCQAKLATGDNDHCLRPEPTEHVTPLPTAPPPTGTPSASTPDPTIVRPSDAPIHTPVVFPTTTPAAPSLQPTAPHGAESTIIPTAVPTADASTPMPTGAPDANGATARGIAKLALACVAVISTALS</sequence>
<accession>A0A835ZII0</accession>
<organism evidence="2 3">
    <name type="scientific">Tribonema minus</name>
    <dbReference type="NCBI Taxonomy" id="303371"/>
    <lineage>
        <taxon>Eukaryota</taxon>
        <taxon>Sar</taxon>
        <taxon>Stramenopiles</taxon>
        <taxon>Ochrophyta</taxon>
        <taxon>PX clade</taxon>
        <taxon>Xanthophyceae</taxon>
        <taxon>Tribonematales</taxon>
        <taxon>Tribonemataceae</taxon>
        <taxon>Tribonema</taxon>
    </lineage>
</organism>
<dbReference type="Proteomes" id="UP000664859">
    <property type="component" value="Unassembled WGS sequence"/>
</dbReference>
<evidence type="ECO:0000256" key="1">
    <source>
        <dbReference type="SAM" id="MobiDB-lite"/>
    </source>
</evidence>
<comment type="caution">
    <text evidence="2">The sequence shown here is derived from an EMBL/GenBank/DDBJ whole genome shotgun (WGS) entry which is preliminary data.</text>
</comment>